<evidence type="ECO:0000256" key="3">
    <source>
        <dbReference type="ARBA" id="ARBA00022449"/>
    </source>
</evidence>
<evidence type="ECO:0000313" key="12">
    <source>
        <dbReference type="Proteomes" id="UP001556220"/>
    </source>
</evidence>
<name>A0ABV3QGD9_9GAMM</name>
<feature type="transmembrane region" description="Helical" evidence="9">
    <location>
        <begin position="338"/>
        <end position="359"/>
    </location>
</feature>
<feature type="transmembrane region" description="Helical" evidence="9">
    <location>
        <begin position="166"/>
        <end position="187"/>
    </location>
</feature>
<reference evidence="11 12" key="1">
    <citation type="submission" date="2024-06" db="EMBL/GenBank/DDBJ databases">
        <authorList>
            <person name="Woo H."/>
        </authorList>
    </citation>
    <scope>NUCLEOTIDE SEQUENCE [LARGE SCALE GENOMIC DNA]</scope>
    <source>
        <strain evidence="11 12">Si-c</strain>
    </source>
</reference>
<evidence type="ECO:0000259" key="10">
    <source>
        <dbReference type="Pfam" id="PF00999"/>
    </source>
</evidence>
<feature type="transmembrane region" description="Helical" evidence="9">
    <location>
        <begin position="371"/>
        <end position="389"/>
    </location>
</feature>
<dbReference type="PANTHER" id="PTHR32507:SF8">
    <property type="entry name" value="CNH1P"/>
    <property type="match status" value="1"/>
</dbReference>
<sequence length="437" mass="46576">MSDPLWSLLLGVLLIAMVLTGSLLARILLSSAMVYLVIGYAMGPAWLGLIAPDPRSNPDLLGRIAEIALLISLFTVGLRMEVPLLDRRWILSLRLAFVSMTITVGLIAVAGVWGLGLSWGGAVLLGGILAPTDPVLASGVKTERGTNPDDLRFSLAGEGALNDGTAFPFVLLGLGLLDLHALGAYGWRWWAIDVLWATVGGLGIGALLSAAIGRLLVHLRTRHRQATGLDEFVSLGIVAVTYGVAQLCHASGFLAVFAAGLALQRVKEHPQVGTTSLGTAPQFHRHAYAALATHSHHASATMTHAVRGFNAQLEKLAELTMVLLVGAMLPYMTPWRDLWWFIPLLFVVIRPAAVFAGTLGGSAGLPQRAMIGWFGIRGIGSVFYLLFAIRHGVNGPLAQKLVTLTLACVAVSILVHGASMRTLMRWYMRPLGDDAGT</sequence>
<evidence type="ECO:0000256" key="1">
    <source>
        <dbReference type="ARBA" id="ARBA00004651"/>
    </source>
</evidence>
<feature type="transmembrane region" description="Helical" evidence="9">
    <location>
        <begin position="401"/>
        <end position="419"/>
    </location>
</feature>
<evidence type="ECO:0000256" key="8">
    <source>
        <dbReference type="ARBA" id="ARBA00023136"/>
    </source>
</evidence>
<feature type="transmembrane region" description="Helical" evidence="9">
    <location>
        <begin position="32"/>
        <end position="49"/>
    </location>
</feature>
<feature type="domain" description="Cation/H+ exchanger transmembrane" evidence="10">
    <location>
        <begin position="16"/>
        <end position="426"/>
    </location>
</feature>
<feature type="transmembrane region" description="Helical" evidence="9">
    <location>
        <begin position="91"/>
        <end position="115"/>
    </location>
</feature>
<dbReference type="Gene3D" id="1.20.1530.20">
    <property type="match status" value="1"/>
</dbReference>
<evidence type="ECO:0000256" key="7">
    <source>
        <dbReference type="ARBA" id="ARBA00023065"/>
    </source>
</evidence>
<feature type="transmembrane region" description="Helical" evidence="9">
    <location>
        <begin position="194"/>
        <end position="217"/>
    </location>
</feature>
<keyword evidence="4" id="KW-1003">Cell membrane</keyword>
<evidence type="ECO:0000256" key="9">
    <source>
        <dbReference type="SAM" id="Phobius"/>
    </source>
</evidence>
<keyword evidence="6 9" id="KW-1133">Transmembrane helix</keyword>
<evidence type="ECO:0000256" key="6">
    <source>
        <dbReference type="ARBA" id="ARBA00022989"/>
    </source>
</evidence>
<evidence type="ECO:0000256" key="4">
    <source>
        <dbReference type="ARBA" id="ARBA00022475"/>
    </source>
</evidence>
<keyword evidence="8 9" id="KW-0472">Membrane</keyword>
<evidence type="ECO:0000256" key="5">
    <source>
        <dbReference type="ARBA" id="ARBA00022692"/>
    </source>
</evidence>
<keyword evidence="7" id="KW-0406">Ion transport</keyword>
<dbReference type="InterPro" id="IPR038770">
    <property type="entry name" value="Na+/solute_symporter_sf"/>
</dbReference>
<evidence type="ECO:0000313" key="11">
    <source>
        <dbReference type="EMBL" id="MEW9572909.1"/>
    </source>
</evidence>
<feature type="transmembrane region" description="Helical" evidence="9">
    <location>
        <begin position="6"/>
        <end position="25"/>
    </location>
</feature>
<dbReference type="InterPro" id="IPR006153">
    <property type="entry name" value="Cation/H_exchanger_TM"/>
</dbReference>
<comment type="caution">
    <text evidence="11">The sequence shown here is derived from an EMBL/GenBank/DDBJ whole genome shotgun (WGS) entry which is preliminary data.</text>
</comment>
<feature type="transmembrane region" description="Helical" evidence="9">
    <location>
        <begin position="61"/>
        <end position="79"/>
    </location>
</feature>
<keyword evidence="5 9" id="KW-0812">Transmembrane</keyword>
<dbReference type="EMBL" id="JBFOHK010000004">
    <property type="protein sequence ID" value="MEW9572909.1"/>
    <property type="molecule type" value="Genomic_DNA"/>
</dbReference>
<dbReference type="PANTHER" id="PTHR32507">
    <property type="entry name" value="NA(+)/H(+) ANTIPORTER 1"/>
    <property type="match status" value="1"/>
</dbReference>
<accession>A0ABV3QGD9</accession>
<dbReference type="Pfam" id="PF00999">
    <property type="entry name" value="Na_H_Exchanger"/>
    <property type="match status" value="1"/>
</dbReference>
<evidence type="ECO:0000256" key="2">
    <source>
        <dbReference type="ARBA" id="ARBA00022448"/>
    </source>
</evidence>
<dbReference type="Proteomes" id="UP001556220">
    <property type="component" value="Unassembled WGS sequence"/>
</dbReference>
<keyword evidence="2" id="KW-0813">Transport</keyword>
<keyword evidence="12" id="KW-1185">Reference proteome</keyword>
<keyword evidence="3" id="KW-0050">Antiport</keyword>
<gene>
    <name evidence="11" type="ORF">ABQJ54_14220</name>
</gene>
<feature type="transmembrane region" description="Helical" evidence="9">
    <location>
        <begin position="237"/>
        <end position="263"/>
    </location>
</feature>
<comment type="subcellular location">
    <subcellularLocation>
        <location evidence="1">Cell membrane</location>
        <topology evidence="1">Multi-pass membrane protein</topology>
    </subcellularLocation>
</comment>
<proteinExistence type="predicted"/>
<dbReference type="RefSeq" id="WP_367854974.1">
    <property type="nucleotide sequence ID" value="NZ_JBFOHK010000004.1"/>
</dbReference>
<protein>
    <submittedName>
        <fullName evidence="11">Cation:proton antiporter</fullName>
    </submittedName>
</protein>
<organism evidence="11 12">
    <name type="scientific">Rhodanobacter lycopersici</name>
    <dbReference type="NCBI Taxonomy" id="3162487"/>
    <lineage>
        <taxon>Bacteria</taxon>
        <taxon>Pseudomonadati</taxon>
        <taxon>Pseudomonadota</taxon>
        <taxon>Gammaproteobacteria</taxon>
        <taxon>Lysobacterales</taxon>
        <taxon>Rhodanobacteraceae</taxon>
        <taxon>Rhodanobacter</taxon>
    </lineage>
</organism>